<gene>
    <name evidence="6" type="primary">11440030</name>
    <name evidence="4" type="ordered locus">MTR_7g083210</name>
    <name evidence="5" type="ORF">MtrunA17_Chr7g0251581</name>
</gene>
<reference evidence="6" key="3">
    <citation type="submission" date="2015-04" db="UniProtKB">
        <authorList>
            <consortium name="EnsemblPlants"/>
        </authorList>
    </citation>
    <scope>IDENTIFICATION</scope>
    <source>
        <strain evidence="6">cv. Jemalong A17</strain>
    </source>
</reference>
<reference evidence="4 7" key="1">
    <citation type="journal article" date="2011" name="Nature">
        <title>The Medicago genome provides insight into the evolution of rhizobial symbioses.</title>
        <authorList>
            <person name="Young N.D."/>
            <person name="Debelle F."/>
            <person name="Oldroyd G.E."/>
            <person name="Geurts R."/>
            <person name="Cannon S.B."/>
            <person name="Udvardi M.K."/>
            <person name="Benedito V.A."/>
            <person name="Mayer K.F."/>
            <person name="Gouzy J."/>
            <person name="Schoof H."/>
            <person name="Van de Peer Y."/>
            <person name="Proost S."/>
            <person name="Cook D.R."/>
            <person name="Meyers B.C."/>
            <person name="Spannagl M."/>
            <person name="Cheung F."/>
            <person name="De Mita S."/>
            <person name="Krishnakumar V."/>
            <person name="Gundlach H."/>
            <person name="Zhou S."/>
            <person name="Mudge J."/>
            <person name="Bharti A.K."/>
            <person name="Murray J.D."/>
            <person name="Naoumkina M.A."/>
            <person name="Rosen B."/>
            <person name="Silverstein K.A."/>
            <person name="Tang H."/>
            <person name="Rombauts S."/>
            <person name="Zhao P.X."/>
            <person name="Zhou P."/>
            <person name="Barbe V."/>
            <person name="Bardou P."/>
            <person name="Bechner M."/>
            <person name="Bellec A."/>
            <person name="Berger A."/>
            <person name="Berges H."/>
            <person name="Bidwell S."/>
            <person name="Bisseling T."/>
            <person name="Choisne N."/>
            <person name="Couloux A."/>
            <person name="Denny R."/>
            <person name="Deshpande S."/>
            <person name="Dai X."/>
            <person name="Doyle J.J."/>
            <person name="Dudez A.M."/>
            <person name="Farmer A.D."/>
            <person name="Fouteau S."/>
            <person name="Franken C."/>
            <person name="Gibelin C."/>
            <person name="Gish J."/>
            <person name="Goldstein S."/>
            <person name="Gonzalez A.J."/>
            <person name="Green P.J."/>
            <person name="Hallab A."/>
            <person name="Hartog M."/>
            <person name="Hua A."/>
            <person name="Humphray S.J."/>
            <person name="Jeong D.H."/>
            <person name="Jing Y."/>
            <person name="Jocker A."/>
            <person name="Kenton S.M."/>
            <person name="Kim D.J."/>
            <person name="Klee K."/>
            <person name="Lai H."/>
            <person name="Lang C."/>
            <person name="Lin S."/>
            <person name="Macmil S.L."/>
            <person name="Magdelenat G."/>
            <person name="Matthews L."/>
            <person name="McCorrison J."/>
            <person name="Monaghan E.L."/>
            <person name="Mun J.H."/>
            <person name="Najar F.Z."/>
            <person name="Nicholson C."/>
            <person name="Noirot C."/>
            <person name="O'Bleness M."/>
            <person name="Paule C.R."/>
            <person name="Poulain J."/>
            <person name="Prion F."/>
            <person name="Qin B."/>
            <person name="Qu C."/>
            <person name="Retzel E.F."/>
            <person name="Riddle C."/>
            <person name="Sallet E."/>
            <person name="Samain S."/>
            <person name="Samson N."/>
            <person name="Sanders I."/>
            <person name="Saurat O."/>
            <person name="Scarpelli C."/>
            <person name="Schiex T."/>
            <person name="Segurens B."/>
            <person name="Severin A.J."/>
            <person name="Sherrier D.J."/>
            <person name="Shi R."/>
            <person name="Sims S."/>
            <person name="Singer S.R."/>
            <person name="Sinharoy S."/>
            <person name="Sterck L."/>
            <person name="Viollet A."/>
            <person name="Wang B.B."/>
            <person name="Wang K."/>
            <person name="Wang M."/>
            <person name="Wang X."/>
            <person name="Warfsmann J."/>
            <person name="Weissenbach J."/>
            <person name="White D.D."/>
            <person name="White J.D."/>
            <person name="Wiley G.B."/>
            <person name="Wincker P."/>
            <person name="Xing Y."/>
            <person name="Yang L."/>
            <person name="Yao Z."/>
            <person name="Ying F."/>
            <person name="Zhai J."/>
            <person name="Zhou L."/>
            <person name="Zuber A."/>
            <person name="Denarie J."/>
            <person name="Dixon R.A."/>
            <person name="May G.D."/>
            <person name="Schwartz D.C."/>
            <person name="Rogers J."/>
            <person name="Quetier F."/>
            <person name="Town C.D."/>
            <person name="Roe B.A."/>
        </authorList>
    </citation>
    <scope>NUCLEOTIDE SEQUENCE [LARGE SCALE GENOMIC DNA]</scope>
    <source>
        <strain evidence="4">A17</strain>
        <strain evidence="6 7">cv. Jemalong A17</strain>
    </source>
</reference>
<organism evidence="4 7">
    <name type="scientific">Medicago truncatula</name>
    <name type="common">Barrel medic</name>
    <name type="synonym">Medicago tribuloides</name>
    <dbReference type="NCBI Taxonomy" id="3880"/>
    <lineage>
        <taxon>Eukaryota</taxon>
        <taxon>Viridiplantae</taxon>
        <taxon>Streptophyta</taxon>
        <taxon>Embryophyta</taxon>
        <taxon>Tracheophyta</taxon>
        <taxon>Spermatophyta</taxon>
        <taxon>Magnoliopsida</taxon>
        <taxon>eudicotyledons</taxon>
        <taxon>Gunneridae</taxon>
        <taxon>Pentapetalae</taxon>
        <taxon>rosids</taxon>
        <taxon>fabids</taxon>
        <taxon>Fabales</taxon>
        <taxon>Fabaceae</taxon>
        <taxon>Papilionoideae</taxon>
        <taxon>50 kb inversion clade</taxon>
        <taxon>NPAAA clade</taxon>
        <taxon>Hologalegina</taxon>
        <taxon>IRL clade</taxon>
        <taxon>Trifolieae</taxon>
        <taxon>Medicago</taxon>
    </lineage>
</organism>
<dbReference type="Gene3D" id="3.30.160.60">
    <property type="entry name" value="Classic Zinc Finger"/>
    <property type="match status" value="1"/>
</dbReference>
<evidence type="ECO:0000313" key="6">
    <source>
        <dbReference type="EnsemblPlants" id="AES80655"/>
    </source>
</evidence>
<evidence type="ECO:0000313" key="4">
    <source>
        <dbReference type="EMBL" id="AES80655.1"/>
    </source>
</evidence>
<proteinExistence type="predicted"/>
<dbReference type="PANTHER" id="PTHR45730:SF109">
    <property type="entry name" value="ZINC FINGER PROTEIN KNUCKLES"/>
    <property type="match status" value="1"/>
</dbReference>
<keyword evidence="7" id="KW-1185">Reference proteome</keyword>
<dbReference type="InterPro" id="IPR036236">
    <property type="entry name" value="Znf_C2H2_sf"/>
</dbReference>
<dbReference type="PROSITE" id="PS50157">
    <property type="entry name" value="ZINC_FINGER_C2H2_2"/>
    <property type="match status" value="1"/>
</dbReference>
<evidence type="ECO:0000256" key="2">
    <source>
        <dbReference type="SAM" id="MobiDB-lite"/>
    </source>
</evidence>
<dbReference type="Gramene" id="rna41892">
    <property type="protein sequence ID" value="RHN47312.1"/>
    <property type="gene ID" value="gene41892"/>
</dbReference>
<dbReference type="PANTHER" id="PTHR45730">
    <property type="entry name" value="ZINC FINGER PROTEIN JAGGED"/>
    <property type="match status" value="1"/>
</dbReference>
<dbReference type="PaxDb" id="3880-AES80655"/>
<dbReference type="GO" id="GO:0008270">
    <property type="term" value="F:zinc ion binding"/>
    <property type="evidence" value="ECO:0007669"/>
    <property type="project" value="UniProtKB-KW"/>
</dbReference>
<dbReference type="SUPFAM" id="SSF57667">
    <property type="entry name" value="beta-beta-alpha zinc fingers"/>
    <property type="match status" value="1"/>
</dbReference>
<keyword evidence="1" id="KW-0862">Zinc</keyword>
<dbReference type="Proteomes" id="UP000002051">
    <property type="component" value="Unassembled WGS sequence"/>
</dbReference>
<dbReference type="EnsemblPlants" id="AES80655">
    <property type="protein sequence ID" value="AES80655"/>
    <property type="gene ID" value="MTR_7g083210"/>
</dbReference>
<evidence type="ECO:0000259" key="3">
    <source>
        <dbReference type="PROSITE" id="PS50157"/>
    </source>
</evidence>
<evidence type="ECO:0000256" key="1">
    <source>
        <dbReference type="PROSITE-ProRule" id="PRU00042"/>
    </source>
</evidence>
<accession>G7KW55</accession>
<name>G7KW55_MEDTR</name>
<dbReference type="eggNOG" id="ENOG502S8MR">
    <property type="taxonomic scope" value="Eukaryota"/>
</dbReference>
<evidence type="ECO:0000313" key="5">
    <source>
        <dbReference type="EMBL" id="RHN47312.1"/>
    </source>
</evidence>
<feature type="region of interest" description="Disordered" evidence="2">
    <location>
        <begin position="11"/>
        <end position="38"/>
    </location>
</feature>
<keyword evidence="1" id="KW-0863">Zinc-finger</keyword>
<dbReference type="KEGG" id="mtr:11440030"/>
<dbReference type="AlphaFoldDB" id="G7KW55"/>
<dbReference type="OMA" id="RIFQCQY"/>
<dbReference type="HOGENOM" id="CLU_1715983_0_0_1"/>
<reference evidence="4 7" key="2">
    <citation type="journal article" date="2014" name="BMC Genomics">
        <title>An improved genome release (version Mt4.0) for the model legume Medicago truncatula.</title>
        <authorList>
            <person name="Tang H."/>
            <person name="Krishnakumar V."/>
            <person name="Bidwell S."/>
            <person name="Rosen B."/>
            <person name="Chan A."/>
            <person name="Zhou S."/>
            <person name="Gentzbittel L."/>
            <person name="Childs K.L."/>
            <person name="Yandell M."/>
            <person name="Gundlach H."/>
            <person name="Mayer K.F."/>
            <person name="Schwartz D.C."/>
            <person name="Town C.D."/>
        </authorList>
    </citation>
    <scope>GENOME REANNOTATION</scope>
    <source>
        <strain evidence="6 7">cv. Jemalong A17</strain>
    </source>
</reference>
<dbReference type="InterPro" id="IPR045320">
    <property type="entry name" value="JAGGED/SL1-like"/>
</dbReference>
<dbReference type="EMBL" id="CM001223">
    <property type="protein sequence ID" value="AES80655.1"/>
    <property type="molecule type" value="Genomic_DNA"/>
</dbReference>
<sequence>MADPSAIYEFLMKQQTSSSPSPPPPRTTRRSSQPQQPSRIFQCQYCHRKFYTSQALGGHQNAHKQERAAARSKTINLNTTNNNNNVVPFSPPPQSYVSEQHEQGGFFHHYPYWQQMEPIQFQTPQQHHVEAATNTFHPMVPCNGYASGFGASSSTPHYVFSNNAASASTSPQFVDASDHVNLDLTLHL</sequence>
<evidence type="ECO:0000313" key="7">
    <source>
        <dbReference type="Proteomes" id="UP000002051"/>
    </source>
</evidence>
<dbReference type="GO" id="GO:0003700">
    <property type="term" value="F:DNA-binding transcription factor activity"/>
    <property type="evidence" value="ECO:0007669"/>
    <property type="project" value="InterPro"/>
</dbReference>
<reference evidence="5" key="4">
    <citation type="journal article" date="2018" name="Nat. Plants">
        <title>Whole-genome landscape of Medicago truncatula symbiotic genes.</title>
        <authorList>
            <person name="Pecrix Y."/>
            <person name="Gamas P."/>
            <person name="Carrere S."/>
        </authorList>
    </citation>
    <scope>NUCLEOTIDE SEQUENCE</scope>
    <source>
        <tissue evidence="5">Leaves</tissue>
    </source>
</reference>
<protein>
    <submittedName>
        <fullName evidence="5">Putative transcription factor C2H2 family</fullName>
    </submittedName>
    <submittedName>
        <fullName evidence="4">Zinc finger protein, putative</fullName>
    </submittedName>
</protein>
<dbReference type="EMBL" id="PSQE01000007">
    <property type="protein sequence ID" value="RHN47312.1"/>
    <property type="molecule type" value="Genomic_DNA"/>
</dbReference>
<keyword evidence="1" id="KW-0479">Metal-binding</keyword>
<dbReference type="OrthoDB" id="960395at2759"/>
<dbReference type="PROSITE" id="PS00028">
    <property type="entry name" value="ZINC_FINGER_C2H2_1"/>
    <property type="match status" value="1"/>
</dbReference>
<dbReference type="Proteomes" id="UP000265566">
    <property type="component" value="Chromosome 7"/>
</dbReference>
<dbReference type="STRING" id="3880.G7KW55"/>
<feature type="domain" description="C2H2-type" evidence="3">
    <location>
        <begin position="41"/>
        <end position="68"/>
    </location>
</feature>
<dbReference type="InterPro" id="IPR013087">
    <property type="entry name" value="Znf_C2H2_type"/>
</dbReference>